<dbReference type="InterPro" id="IPR023346">
    <property type="entry name" value="Lysozyme-like_dom_sf"/>
</dbReference>
<evidence type="ECO:0000259" key="1">
    <source>
        <dbReference type="Pfam" id="PF01464"/>
    </source>
</evidence>
<name>A0A6S6TNX4_9GAMM</name>
<reference evidence="2" key="1">
    <citation type="submission" date="2020-01" db="EMBL/GenBank/DDBJ databases">
        <authorList>
            <person name="Meier V. D."/>
            <person name="Meier V D."/>
        </authorList>
    </citation>
    <scope>NUCLEOTIDE SEQUENCE</scope>
    <source>
        <strain evidence="2">HLG_WM_MAG_07</strain>
    </source>
</reference>
<dbReference type="Pfam" id="PF01464">
    <property type="entry name" value="SLT"/>
    <property type="match status" value="1"/>
</dbReference>
<proteinExistence type="predicted"/>
<sequence length="255" mass="29814">MKKIVTGCLLGWIYLLSSEFAYGAKKLHDYSELHHNTLASIIDESLYDEGLEMFNKVSKRVKNNIQWKNGKSTNKYVKAHKRCYPYLEKEIRDDMPSFVFLIAYLESGWRADVGNPEHDYGYWQMIPEVIQEIRGLPEASPLLIISSVREIQTHEHLSTEAAFIHIHRYQFYFQHVAGFSEAESWMFTLVAFNWGAGNVKRMLIAMENDGHELSFSTFYAYLVEKSKRNKDDKSMRVAAEYIPNLWNIALLLNRR</sequence>
<dbReference type="Gene3D" id="1.10.530.10">
    <property type="match status" value="1"/>
</dbReference>
<dbReference type="AlphaFoldDB" id="A0A6S6TNX4"/>
<evidence type="ECO:0000313" key="2">
    <source>
        <dbReference type="EMBL" id="CAA6818028.1"/>
    </source>
</evidence>
<dbReference type="InterPro" id="IPR008258">
    <property type="entry name" value="Transglycosylase_SLT_dom_1"/>
</dbReference>
<dbReference type="SUPFAM" id="SSF53955">
    <property type="entry name" value="Lysozyme-like"/>
    <property type="match status" value="1"/>
</dbReference>
<accession>A0A6S6TNX4</accession>
<organism evidence="2">
    <name type="scientific">uncultured Thiotrichaceae bacterium</name>
    <dbReference type="NCBI Taxonomy" id="298394"/>
    <lineage>
        <taxon>Bacteria</taxon>
        <taxon>Pseudomonadati</taxon>
        <taxon>Pseudomonadota</taxon>
        <taxon>Gammaproteobacteria</taxon>
        <taxon>Thiotrichales</taxon>
        <taxon>Thiotrichaceae</taxon>
        <taxon>environmental samples</taxon>
    </lineage>
</organism>
<gene>
    <name evidence="2" type="ORF">HELGO_WM4897</name>
</gene>
<protein>
    <recommendedName>
        <fullName evidence="1">Transglycosylase SLT domain-containing protein</fullName>
    </recommendedName>
</protein>
<dbReference type="EMBL" id="CACVAY010000084">
    <property type="protein sequence ID" value="CAA6818028.1"/>
    <property type="molecule type" value="Genomic_DNA"/>
</dbReference>
<feature type="domain" description="Transglycosylase SLT" evidence="1">
    <location>
        <begin position="93"/>
        <end position="202"/>
    </location>
</feature>